<reference evidence="3" key="2">
    <citation type="submission" date="2016-01" db="EMBL/GenBank/DDBJ databases">
        <title>Six Aerococcus type strain genome sequencing and assembly using PacBio and Illumina Hiseq.</title>
        <authorList>
            <person name="Carkaci D."/>
            <person name="Dargis R."/>
            <person name="Nielsen X.C."/>
            <person name="Skovgaard O."/>
            <person name="Fuursted K."/>
            <person name="Christensen J.J."/>
        </authorList>
    </citation>
    <scope>NUCLEOTIDE SEQUENCE [LARGE SCALE GENOMIC DNA]</scope>
    <source>
        <strain evidence="3">CCUG42038B</strain>
    </source>
</reference>
<organism evidence="2 3">
    <name type="scientific">Aerococcus urinaehominis</name>
    <dbReference type="NCBI Taxonomy" id="128944"/>
    <lineage>
        <taxon>Bacteria</taxon>
        <taxon>Bacillati</taxon>
        <taxon>Bacillota</taxon>
        <taxon>Bacilli</taxon>
        <taxon>Lactobacillales</taxon>
        <taxon>Aerococcaceae</taxon>
        <taxon>Aerococcus</taxon>
    </lineage>
</organism>
<gene>
    <name evidence="2" type="ORF">AWM75_03430</name>
</gene>
<sequence length="312" mass="34314">MARKVGIIGMGNVGAAVAHQMIVTGLVDELILFDEREEKLQADALDFQDAMNNLGHFTKVRTNDFAGLKDADVVISALGDISLSAKPPYDRFGELKRNHDQFDVYGPKLKEMGFDEVLVVITNPNDAIATIYQEKSGLAKEKVIGTGTLLDTARLHRAVGKFFDVDPRSVQGYALGEHGESQFTAWSTVKVLDQPITDLLADQPDLNLDDLEEETRQGGYTVIFGKYYTNYGIAAAACRLTAAIINDAHALLPVSNYREEYQGYLSYPAVVGRQGIIKQVKLALTPEEEAKLQHSADEVKRKAHLEIGSDND</sequence>
<dbReference type="InterPro" id="IPR022383">
    <property type="entry name" value="Lactate/malate_DH_C"/>
</dbReference>
<dbReference type="EMBL" id="CP014163">
    <property type="protein sequence ID" value="AMB99110.1"/>
    <property type="molecule type" value="Genomic_DNA"/>
</dbReference>
<dbReference type="GO" id="GO:0004459">
    <property type="term" value="F:L-lactate dehydrogenase (NAD+) activity"/>
    <property type="evidence" value="ECO:0007669"/>
    <property type="project" value="TreeGrafter"/>
</dbReference>
<dbReference type="PIRSF" id="PIRSF000102">
    <property type="entry name" value="Lac_mal_DH"/>
    <property type="match status" value="1"/>
</dbReference>
<dbReference type="SUPFAM" id="SSF51735">
    <property type="entry name" value="NAD(P)-binding Rossmann-fold domains"/>
    <property type="match status" value="1"/>
</dbReference>
<dbReference type="InterPro" id="IPR036291">
    <property type="entry name" value="NAD(P)-bd_dom_sf"/>
</dbReference>
<protein>
    <submittedName>
        <fullName evidence="2">L-lactate dehydrogenase</fullName>
    </submittedName>
</protein>
<dbReference type="CDD" id="cd05291">
    <property type="entry name" value="HicDH_like"/>
    <property type="match status" value="1"/>
</dbReference>
<evidence type="ECO:0000313" key="3">
    <source>
        <dbReference type="Proteomes" id="UP000062260"/>
    </source>
</evidence>
<dbReference type="GO" id="GO:0006089">
    <property type="term" value="P:lactate metabolic process"/>
    <property type="evidence" value="ECO:0007669"/>
    <property type="project" value="TreeGrafter"/>
</dbReference>
<reference evidence="2 3" key="1">
    <citation type="journal article" date="2016" name="Genome Announc.">
        <title>Complete Genome Sequences of Aerococcus christensenii CCUG 28831T, Aerococcus sanguinicola CCUG 43001T, Aerococcus urinae CCUG 36881T, Aerococcus urinaeequi CCUG 28094T, Aerococcus urinaehominis CCUG 42038 BT, and Aerococcus viridans CCUG 4311T.</title>
        <authorList>
            <person name="Carkaci D."/>
            <person name="Dargis R."/>
            <person name="Nielsen X.C."/>
            <person name="Skovgaard O."/>
            <person name="Fuursted K."/>
            <person name="Christensen J.J."/>
        </authorList>
    </citation>
    <scope>NUCLEOTIDE SEQUENCE [LARGE SCALE GENOMIC DNA]</scope>
    <source>
        <strain evidence="2 3">CCUG42038B</strain>
    </source>
</reference>
<dbReference type="PANTHER" id="PTHR43128">
    <property type="entry name" value="L-2-HYDROXYCARBOXYLATE DEHYDROGENASE (NAD(P)(+))"/>
    <property type="match status" value="1"/>
</dbReference>
<dbReference type="InterPro" id="IPR001236">
    <property type="entry name" value="Lactate/malate_DH_N"/>
</dbReference>
<accession>A0A0X8FKR5</accession>
<dbReference type="Pfam" id="PF00056">
    <property type="entry name" value="Ldh_1_N"/>
    <property type="match status" value="1"/>
</dbReference>
<dbReference type="Gene3D" id="3.90.110.10">
    <property type="entry name" value="Lactate dehydrogenase/glycoside hydrolase, family 4, C-terminal"/>
    <property type="match status" value="1"/>
</dbReference>
<dbReference type="OrthoDB" id="9802969at2"/>
<comment type="similarity">
    <text evidence="1">Belongs to the LDH/MDH superfamily. LDH family.</text>
</comment>
<dbReference type="Pfam" id="PF02866">
    <property type="entry name" value="Ldh_1_C"/>
    <property type="match status" value="1"/>
</dbReference>
<dbReference type="AlphaFoldDB" id="A0A0X8FKR5"/>
<dbReference type="STRING" id="128944.AWM75_03430"/>
<proteinExistence type="inferred from homology"/>
<dbReference type="PRINTS" id="PR00086">
    <property type="entry name" value="LLDHDRGNASE"/>
</dbReference>
<dbReference type="InterPro" id="IPR001557">
    <property type="entry name" value="L-lactate/malate_DH"/>
</dbReference>
<evidence type="ECO:0000256" key="1">
    <source>
        <dbReference type="ARBA" id="ARBA00006054"/>
    </source>
</evidence>
<keyword evidence="3" id="KW-1185">Reference proteome</keyword>
<evidence type="ECO:0000313" key="2">
    <source>
        <dbReference type="EMBL" id="AMB99110.1"/>
    </source>
</evidence>
<dbReference type="InterPro" id="IPR015955">
    <property type="entry name" value="Lactate_DH/Glyco_Ohase_4_C"/>
</dbReference>
<dbReference type="Proteomes" id="UP000062260">
    <property type="component" value="Chromosome"/>
</dbReference>
<name>A0A0X8FKR5_9LACT</name>
<dbReference type="PANTHER" id="PTHR43128:SF31">
    <property type="entry name" value="L-LACTATE DEHYDROGENASE"/>
    <property type="match status" value="1"/>
</dbReference>
<dbReference type="SUPFAM" id="SSF56327">
    <property type="entry name" value="LDH C-terminal domain-like"/>
    <property type="match status" value="1"/>
</dbReference>
<dbReference type="RefSeq" id="WP_067978240.1">
    <property type="nucleotide sequence ID" value="NZ_CP014163.1"/>
</dbReference>
<dbReference type="KEGG" id="auh:AWM75_03430"/>
<dbReference type="Gene3D" id="3.40.50.720">
    <property type="entry name" value="NAD(P)-binding Rossmann-like Domain"/>
    <property type="match status" value="1"/>
</dbReference>